<dbReference type="Gene3D" id="3.90.550.10">
    <property type="entry name" value="Spore Coat Polysaccharide Biosynthesis Protein SpsA, Chain A"/>
    <property type="match status" value="1"/>
</dbReference>
<dbReference type="InterPro" id="IPR001173">
    <property type="entry name" value="Glyco_trans_2-like"/>
</dbReference>
<dbReference type="InterPro" id="IPR029044">
    <property type="entry name" value="Nucleotide-diphossugar_trans"/>
</dbReference>
<organism evidence="2">
    <name type="scientific">uncultured Thermoleophilia bacterium</name>
    <dbReference type="NCBI Taxonomy" id="1497501"/>
    <lineage>
        <taxon>Bacteria</taxon>
        <taxon>Bacillati</taxon>
        <taxon>Actinomycetota</taxon>
        <taxon>Thermoleophilia</taxon>
        <taxon>environmental samples</taxon>
    </lineage>
</organism>
<reference evidence="2" key="1">
    <citation type="submission" date="2020-02" db="EMBL/GenBank/DDBJ databases">
        <authorList>
            <person name="Meier V. D."/>
        </authorList>
    </citation>
    <scope>NUCLEOTIDE SEQUENCE</scope>
    <source>
        <strain evidence="2">AVDCRST_MAG79</strain>
    </source>
</reference>
<dbReference type="EMBL" id="CADCWC010000094">
    <property type="protein sequence ID" value="CAA9525672.1"/>
    <property type="molecule type" value="Genomic_DNA"/>
</dbReference>
<evidence type="ECO:0000313" key="2">
    <source>
        <dbReference type="EMBL" id="CAA9525672.1"/>
    </source>
</evidence>
<sequence>MTVLSVIIPTRDRCSMLMEALPPLLQDPGVGEVVVVDDGSTDGTSAALDDLARA</sequence>
<dbReference type="AlphaFoldDB" id="A0A6J4TKM7"/>
<protein>
    <recommendedName>
        <fullName evidence="1">Glycosyltransferase 2-like domain-containing protein</fullName>
    </recommendedName>
</protein>
<proteinExistence type="predicted"/>
<dbReference type="Pfam" id="PF00535">
    <property type="entry name" value="Glycos_transf_2"/>
    <property type="match status" value="1"/>
</dbReference>
<evidence type="ECO:0000259" key="1">
    <source>
        <dbReference type="Pfam" id="PF00535"/>
    </source>
</evidence>
<accession>A0A6J4TKM7</accession>
<name>A0A6J4TKM7_9ACTN</name>
<feature type="domain" description="Glycosyltransferase 2-like" evidence="1">
    <location>
        <begin position="5"/>
        <end position="52"/>
    </location>
</feature>
<feature type="non-terminal residue" evidence="2">
    <location>
        <position position="54"/>
    </location>
</feature>
<dbReference type="SUPFAM" id="SSF53448">
    <property type="entry name" value="Nucleotide-diphospho-sugar transferases"/>
    <property type="match status" value="1"/>
</dbReference>
<gene>
    <name evidence="2" type="ORF">AVDCRST_MAG79-496</name>
</gene>